<proteinExistence type="predicted"/>
<evidence type="ECO:0000313" key="2">
    <source>
        <dbReference type="Proteomes" id="UP000306319"/>
    </source>
</evidence>
<gene>
    <name evidence="1" type="ORF">E5331_08450</name>
</gene>
<evidence type="ECO:0000313" key="1">
    <source>
        <dbReference type="EMBL" id="TGY78825.1"/>
    </source>
</evidence>
<comment type="caution">
    <text evidence="1">The sequence shown here is derived from an EMBL/GenBank/DDBJ whole genome shotgun (WGS) entry which is preliminary data.</text>
</comment>
<protein>
    <submittedName>
        <fullName evidence="1">Uncharacterized protein</fullName>
    </submittedName>
</protein>
<organism evidence="1 2">
    <name type="scientific">Lepagella muris</name>
    <dbReference type="NCBI Taxonomy" id="3032870"/>
    <lineage>
        <taxon>Bacteria</taxon>
        <taxon>Pseudomonadati</taxon>
        <taxon>Bacteroidota</taxon>
        <taxon>Bacteroidia</taxon>
        <taxon>Bacteroidales</taxon>
        <taxon>Muribaculaceae</taxon>
        <taxon>Lepagella</taxon>
    </lineage>
</organism>
<sequence>MFRREESRRLADTLKSAKSAKDSIRILYDIFDLLEYDNKTQAAWKLLDVAKRNKEYDVVCDIVPHIAVMESRDSVMLDKLLAIVSELPESNMKRGVELFVNVEKVGCDAYYMPLEQRRHAVVEYAKEDLNFKNDIYQDIFDLYRMVIFIRYTSKGSMYLEYLARLEKMIEDLPEESKFLRNLFYTTAANFYSNNGFPDKAIASDRKLLEIIKNLERHYKSVGRKYRSLDRNYYICYRRMLRNYKALDLKEVKHIYAECARLAENDIDIRKAFYEDRRTTAYRLMAERKYADAIPYIKHALEIVDDDNIRQFFLNMMVEASDSVGDKELLLSSLKEYNELLHNKLSKKAEETMAELAIRYDVNNLKSDMTELELQKRDIELSTNQKIITVSLAALFLLAIALMLLYRSHFKQLQKNRDLEEANERLRNDMESLLSKDIPAGTVDLKVRSDAPHR</sequence>
<reference evidence="1" key="1">
    <citation type="submission" date="2019-04" db="EMBL/GenBank/DDBJ databases">
        <title>Microbes associate with the intestines of laboratory mice.</title>
        <authorList>
            <person name="Navarre W."/>
            <person name="Wong E."/>
            <person name="Huang K."/>
            <person name="Tropini C."/>
            <person name="Ng K."/>
            <person name="Yu B."/>
        </authorList>
    </citation>
    <scope>NUCLEOTIDE SEQUENCE</scope>
    <source>
        <strain evidence="1">NM04_E33</strain>
    </source>
</reference>
<accession>A0AC61RGB0</accession>
<name>A0AC61RGB0_9BACT</name>
<dbReference type="EMBL" id="SRYB01000010">
    <property type="protein sequence ID" value="TGY78825.1"/>
    <property type="molecule type" value="Genomic_DNA"/>
</dbReference>
<dbReference type="Proteomes" id="UP000306319">
    <property type="component" value="Unassembled WGS sequence"/>
</dbReference>
<keyword evidence="2" id="KW-1185">Reference proteome</keyword>